<dbReference type="InterPro" id="IPR004827">
    <property type="entry name" value="bZIP"/>
</dbReference>
<reference evidence="4 5" key="1">
    <citation type="journal article" date="2013" name="Nat. Commun.">
        <title>The evolution and pathogenic mechanisms of the rice sheath blight pathogen.</title>
        <authorList>
            <person name="Zheng A."/>
            <person name="Lin R."/>
            <person name="Xu L."/>
            <person name="Qin P."/>
            <person name="Tang C."/>
            <person name="Ai P."/>
            <person name="Zhang D."/>
            <person name="Liu Y."/>
            <person name="Sun Z."/>
            <person name="Feng H."/>
            <person name="Wang Y."/>
            <person name="Chen Y."/>
            <person name="Liang X."/>
            <person name="Fu R."/>
            <person name="Li Q."/>
            <person name="Zhang J."/>
            <person name="Yu X."/>
            <person name="Xie Z."/>
            <person name="Ding L."/>
            <person name="Guan P."/>
            <person name="Tang J."/>
            <person name="Liang Y."/>
            <person name="Wang S."/>
            <person name="Deng Q."/>
            <person name="Li S."/>
            <person name="Zhu J."/>
            <person name="Wang L."/>
            <person name="Liu H."/>
            <person name="Li P."/>
        </authorList>
    </citation>
    <scope>NUCLEOTIDE SEQUENCE [LARGE SCALE GENOMIC DNA]</scope>
    <source>
        <strain evidence="5">AG-1 IA</strain>
    </source>
</reference>
<feature type="compositionally biased region" description="Basic and acidic residues" evidence="1">
    <location>
        <begin position="416"/>
        <end position="428"/>
    </location>
</feature>
<feature type="compositionally biased region" description="Basic residues" evidence="1">
    <location>
        <begin position="514"/>
        <end position="525"/>
    </location>
</feature>
<dbReference type="PANTHER" id="PTHR10963">
    <property type="entry name" value="GLYCOSYL HYDROLASE-RELATED"/>
    <property type="match status" value="1"/>
</dbReference>
<gene>
    <name evidence="4" type="ORF">AG1IA_02785</name>
</gene>
<keyword evidence="4" id="KW-0378">Hydrolase</keyword>
<comment type="caution">
    <text evidence="4">The sequence shown here is derived from an EMBL/GenBank/DDBJ whole genome shotgun (WGS) entry which is preliminary data.</text>
</comment>
<dbReference type="InterPro" id="IPR013320">
    <property type="entry name" value="ConA-like_dom_sf"/>
</dbReference>
<protein>
    <submittedName>
        <fullName evidence="4">Glycoside hydrolase family 16 protein</fullName>
    </submittedName>
</protein>
<organism evidence="4 5">
    <name type="scientific">Thanatephorus cucumeris (strain AG1-IA)</name>
    <name type="common">Rice sheath blight fungus</name>
    <name type="synonym">Rhizoctonia solani</name>
    <dbReference type="NCBI Taxonomy" id="983506"/>
    <lineage>
        <taxon>Eukaryota</taxon>
        <taxon>Fungi</taxon>
        <taxon>Dikarya</taxon>
        <taxon>Basidiomycota</taxon>
        <taxon>Agaricomycotina</taxon>
        <taxon>Agaricomycetes</taxon>
        <taxon>Cantharellales</taxon>
        <taxon>Ceratobasidiaceae</taxon>
        <taxon>Rhizoctonia</taxon>
        <taxon>Rhizoctonia solani AG-1</taxon>
    </lineage>
</organism>
<dbReference type="GO" id="GO:0004553">
    <property type="term" value="F:hydrolase activity, hydrolyzing O-glycosyl compounds"/>
    <property type="evidence" value="ECO:0007669"/>
    <property type="project" value="InterPro"/>
</dbReference>
<feature type="compositionally biased region" description="Basic and acidic residues" evidence="1">
    <location>
        <begin position="497"/>
        <end position="513"/>
    </location>
</feature>
<dbReference type="SUPFAM" id="SSF49899">
    <property type="entry name" value="Concanavalin A-like lectins/glucanases"/>
    <property type="match status" value="1"/>
</dbReference>
<dbReference type="CDD" id="cd14686">
    <property type="entry name" value="bZIP"/>
    <property type="match status" value="1"/>
</dbReference>
<dbReference type="Gene3D" id="1.20.5.170">
    <property type="match status" value="1"/>
</dbReference>
<keyword evidence="2" id="KW-0732">Signal</keyword>
<dbReference type="PROSITE" id="PS51762">
    <property type="entry name" value="GH16_2"/>
    <property type="match status" value="1"/>
</dbReference>
<dbReference type="GO" id="GO:0009251">
    <property type="term" value="P:glucan catabolic process"/>
    <property type="evidence" value="ECO:0007669"/>
    <property type="project" value="TreeGrafter"/>
</dbReference>
<feature type="region of interest" description="Disordered" evidence="1">
    <location>
        <begin position="564"/>
        <end position="612"/>
    </location>
</feature>
<feature type="region of interest" description="Disordered" evidence="1">
    <location>
        <begin position="374"/>
        <end position="428"/>
    </location>
</feature>
<dbReference type="HOGENOM" id="CLU_368487_0_0_1"/>
<dbReference type="Pfam" id="PF26113">
    <property type="entry name" value="GH16_XgeA"/>
    <property type="match status" value="1"/>
</dbReference>
<dbReference type="Gene3D" id="2.60.120.200">
    <property type="match status" value="1"/>
</dbReference>
<dbReference type="Proteomes" id="UP000011668">
    <property type="component" value="Unassembled WGS sequence"/>
</dbReference>
<feature type="region of interest" description="Disordered" evidence="1">
    <location>
        <begin position="465"/>
        <end position="532"/>
    </location>
</feature>
<dbReference type="EMBL" id="AFRT01000601">
    <property type="protein sequence ID" value="ELU43193.1"/>
    <property type="molecule type" value="Genomic_DNA"/>
</dbReference>
<feature type="domain" description="GH16" evidence="3">
    <location>
        <begin position="18"/>
        <end position="286"/>
    </location>
</feature>
<dbReference type="InterPro" id="IPR000757">
    <property type="entry name" value="Beta-glucanase-like"/>
</dbReference>
<evidence type="ECO:0000256" key="1">
    <source>
        <dbReference type="SAM" id="MobiDB-lite"/>
    </source>
</evidence>
<keyword evidence="5" id="KW-1185">Reference proteome</keyword>
<evidence type="ECO:0000259" key="3">
    <source>
        <dbReference type="PROSITE" id="PS51762"/>
    </source>
</evidence>
<feature type="compositionally biased region" description="Pro residues" evidence="1">
    <location>
        <begin position="588"/>
        <end position="611"/>
    </location>
</feature>
<dbReference type="InterPro" id="IPR050546">
    <property type="entry name" value="Glycosyl_Hydrlase_16"/>
</dbReference>
<proteinExistence type="predicted"/>
<dbReference type="SMART" id="SM00338">
    <property type="entry name" value="BRLZ"/>
    <property type="match status" value="1"/>
</dbReference>
<evidence type="ECO:0000313" key="4">
    <source>
        <dbReference type="EMBL" id="ELU43193.1"/>
    </source>
</evidence>
<dbReference type="GO" id="GO:0003700">
    <property type="term" value="F:DNA-binding transcription factor activity"/>
    <property type="evidence" value="ECO:0007669"/>
    <property type="project" value="InterPro"/>
</dbReference>
<dbReference type="AlphaFoldDB" id="L8X2D9"/>
<dbReference type="PANTHER" id="PTHR10963:SF24">
    <property type="entry name" value="GLYCOSIDASE C21B10.07-RELATED"/>
    <property type="match status" value="1"/>
</dbReference>
<feature type="compositionally biased region" description="Polar residues" evidence="1">
    <location>
        <begin position="482"/>
        <end position="493"/>
    </location>
</feature>
<accession>L8X2D9</accession>
<dbReference type="STRING" id="983506.L8X2D9"/>
<evidence type="ECO:0000313" key="5">
    <source>
        <dbReference type="Proteomes" id="UP000011668"/>
    </source>
</evidence>
<dbReference type="CDD" id="cd02181">
    <property type="entry name" value="GH16_fungal_Lam16A_glucanase"/>
    <property type="match status" value="1"/>
</dbReference>
<dbReference type="OrthoDB" id="192832at2759"/>
<sequence>MLALSLATLAAASLARAATYSVTDTFIGSSFLSGFTHEAIADPTHGRVNYVDQSTAVSRNLTFASGNTFIMRADSTTTLNPSGPGRNSVRIQSRKQWSTHVEIMDVRHMPQGCGSWPSCDINRTTNTVNWPQAGEIDIIEGVNDQGPNAATLHTTPGCTQPYTRDQTGTTTNTNCDWTVNGNAGCGVQAPVANSYGPAFNSVGGGWYAMERTSTYIKVWFWPRNSGAVPSQVRNGASSIDTSTWGRPFALFVNSSCNIASKFGPENIIINLTFCGDWAGGVYGNSGCPGSCVERLLGYCRSPRLPVKSSKGYLSRKDKICTSTVSRRCAHFNPGVLVIESRKFKPAGIGKLSASYVRGVVDDINVELDLHERANMSRRQGNERSRLGEQRSKKKMPVRLTDHPRFVRTIDVTGGKESSERSIPDDSHVELELRGDVMCEMTLKRRHGGSKKTLMGCSLTNNLLTMADMSPTRRRRPSKDTDSLSQDGTPQPASSAARRNEDDEARRDFLERNKLAARRHRERRKGPSAQPDYIANLERSLHMARQQLEDSRQELDSLRHLATSLAQPTSGPPHPPRAYTSNGYGGSSPPTPVSRPLVHPPAPSQPGEPRIPPGAARARLQALSEVYARAVRSCDDPIPIHCDARFRDLLAGAEDAAAPIRALVLECEELSKTCVDPSLLPTFVSHSSAHKSDAMEPKSSKEGRGLLYRMTCAPRPITVSTLPYPSSYSALERALLSLPGAYIHPSPPPSRIWNDDV</sequence>
<feature type="chain" id="PRO_5003997111" evidence="2">
    <location>
        <begin position="18"/>
        <end position="756"/>
    </location>
</feature>
<feature type="compositionally biased region" description="Basic and acidic residues" evidence="1">
    <location>
        <begin position="374"/>
        <end position="390"/>
    </location>
</feature>
<name>L8X2D9_THACA</name>
<evidence type="ECO:0000256" key="2">
    <source>
        <dbReference type="SAM" id="SignalP"/>
    </source>
</evidence>
<feature type="signal peptide" evidence="2">
    <location>
        <begin position="1"/>
        <end position="17"/>
    </location>
</feature>